<sequence>MENLPESLRGIDSGRKEKRRVGIFEFLRWGAAADKLHLQMFPDSDGNSSPPLRAGRSEEETNMPFQVSDPDEEP</sequence>
<organism evidence="2 3">
    <name type="scientific">Nephila pilipes</name>
    <name type="common">Giant wood spider</name>
    <name type="synonym">Nephila maculata</name>
    <dbReference type="NCBI Taxonomy" id="299642"/>
    <lineage>
        <taxon>Eukaryota</taxon>
        <taxon>Metazoa</taxon>
        <taxon>Ecdysozoa</taxon>
        <taxon>Arthropoda</taxon>
        <taxon>Chelicerata</taxon>
        <taxon>Arachnida</taxon>
        <taxon>Araneae</taxon>
        <taxon>Araneomorphae</taxon>
        <taxon>Entelegynae</taxon>
        <taxon>Araneoidea</taxon>
        <taxon>Nephilidae</taxon>
        <taxon>Nephila</taxon>
    </lineage>
</organism>
<proteinExistence type="predicted"/>
<dbReference type="EMBL" id="BMAW01009635">
    <property type="protein sequence ID" value="GFT14930.1"/>
    <property type="molecule type" value="Genomic_DNA"/>
</dbReference>
<keyword evidence="3" id="KW-1185">Reference proteome</keyword>
<reference evidence="2" key="1">
    <citation type="submission" date="2020-08" db="EMBL/GenBank/DDBJ databases">
        <title>Multicomponent nature underlies the extraordinary mechanical properties of spider dragline silk.</title>
        <authorList>
            <person name="Kono N."/>
            <person name="Nakamura H."/>
            <person name="Mori M."/>
            <person name="Yoshida Y."/>
            <person name="Ohtoshi R."/>
            <person name="Malay A.D."/>
            <person name="Moran D.A.P."/>
            <person name="Tomita M."/>
            <person name="Numata K."/>
            <person name="Arakawa K."/>
        </authorList>
    </citation>
    <scope>NUCLEOTIDE SEQUENCE</scope>
</reference>
<evidence type="ECO:0000313" key="2">
    <source>
        <dbReference type="EMBL" id="GFT14930.1"/>
    </source>
</evidence>
<accession>A0A8X6NHS4</accession>
<name>A0A8X6NHS4_NEPPI</name>
<feature type="region of interest" description="Disordered" evidence="1">
    <location>
        <begin position="40"/>
        <end position="74"/>
    </location>
</feature>
<comment type="caution">
    <text evidence="2">The sequence shown here is derived from an EMBL/GenBank/DDBJ whole genome shotgun (WGS) entry which is preliminary data.</text>
</comment>
<evidence type="ECO:0000313" key="3">
    <source>
        <dbReference type="Proteomes" id="UP000887013"/>
    </source>
</evidence>
<evidence type="ECO:0000256" key="1">
    <source>
        <dbReference type="SAM" id="MobiDB-lite"/>
    </source>
</evidence>
<dbReference type="AlphaFoldDB" id="A0A8X6NHS4"/>
<gene>
    <name evidence="2" type="ORF">NPIL_330611</name>
</gene>
<dbReference type="Proteomes" id="UP000887013">
    <property type="component" value="Unassembled WGS sequence"/>
</dbReference>
<protein>
    <submittedName>
        <fullName evidence="2">Uncharacterized protein</fullName>
    </submittedName>
</protein>